<organism evidence="5 6">
    <name type="scientific">Clostridium beijerinckii</name>
    <name type="common">Clostridium MP</name>
    <dbReference type="NCBI Taxonomy" id="1520"/>
    <lineage>
        <taxon>Bacteria</taxon>
        <taxon>Bacillati</taxon>
        <taxon>Bacillota</taxon>
        <taxon>Clostridia</taxon>
        <taxon>Eubacteriales</taxon>
        <taxon>Clostridiaceae</taxon>
        <taxon>Clostridium</taxon>
    </lineage>
</organism>
<dbReference type="EMBL" id="LZZI01000076">
    <property type="protein sequence ID" value="OOM59380.1"/>
    <property type="molecule type" value="Genomic_DNA"/>
</dbReference>
<comment type="caution">
    <text evidence="5">The sequence shown here is derived from an EMBL/GenBank/DDBJ whole genome shotgun (WGS) entry which is preliminary data.</text>
</comment>
<dbReference type="SUPFAM" id="SSF46785">
    <property type="entry name" value="Winged helix' DNA-binding domain"/>
    <property type="match status" value="1"/>
</dbReference>
<dbReference type="InterPro" id="IPR005650">
    <property type="entry name" value="BlaI_family"/>
</dbReference>
<evidence type="ECO:0000313" key="6">
    <source>
        <dbReference type="Proteomes" id="UP000190973"/>
    </source>
</evidence>
<gene>
    <name evidence="5" type="primary">blaI_1</name>
    <name evidence="5" type="ORF">CLBCK_35180</name>
</gene>
<evidence type="ECO:0000256" key="4">
    <source>
        <dbReference type="ARBA" id="ARBA00023163"/>
    </source>
</evidence>
<protein>
    <submittedName>
        <fullName evidence="5">Penicillinase repressor</fullName>
    </submittedName>
</protein>
<evidence type="ECO:0000256" key="2">
    <source>
        <dbReference type="ARBA" id="ARBA00023015"/>
    </source>
</evidence>
<proteinExistence type="inferred from homology"/>
<dbReference type="GO" id="GO:0045892">
    <property type="term" value="P:negative regulation of DNA-templated transcription"/>
    <property type="evidence" value="ECO:0007669"/>
    <property type="project" value="InterPro"/>
</dbReference>
<dbReference type="InterPro" id="IPR036388">
    <property type="entry name" value="WH-like_DNA-bd_sf"/>
</dbReference>
<comment type="similarity">
    <text evidence="1">Belongs to the BlaI transcriptional regulatory family.</text>
</comment>
<dbReference type="Proteomes" id="UP000190973">
    <property type="component" value="Unassembled WGS sequence"/>
</dbReference>
<sequence length="124" mass="14613">MSISKIPQSELNVMKVIWAHKEPISSKEVINELSEKAGWKRTTTLTLLSKLVQKEFLSAEKIKLYTYYTARISKKNYLEFETKYFFTNIHENSLKSLITALHDNNELTNDDLDDLEKWIKNQKE</sequence>
<evidence type="ECO:0000256" key="1">
    <source>
        <dbReference type="ARBA" id="ARBA00011046"/>
    </source>
</evidence>
<dbReference type="Pfam" id="PF03965">
    <property type="entry name" value="Penicillinase_R"/>
    <property type="match status" value="1"/>
</dbReference>
<keyword evidence="3" id="KW-0238">DNA-binding</keyword>
<accession>A0A1S8S1P9</accession>
<dbReference type="Gene3D" id="1.10.10.10">
    <property type="entry name" value="Winged helix-like DNA-binding domain superfamily/Winged helix DNA-binding domain"/>
    <property type="match status" value="1"/>
</dbReference>
<dbReference type="AlphaFoldDB" id="A0A1S8S1P9"/>
<keyword evidence="4" id="KW-0804">Transcription</keyword>
<dbReference type="GO" id="GO:0003677">
    <property type="term" value="F:DNA binding"/>
    <property type="evidence" value="ECO:0007669"/>
    <property type="project" value="UniProtKB-KW"/>
</dbReference>
<dbReference type="Gene3D" id="1.10.4040.10">
    <property type="entry name" value="Penicillinase repressor domain"/>
    <property type="match status" value="1"/>
</dbReference>
<dbReference type="InterPro" id="IPR036390">
    <property type="entry name" value="WH_DNA-bd_sf"/>
</dbReference>
<evidence type="ECO:0000256" key="3">
    <source>
        <dbReference type="ARBA" id="ARBA00023125"/>
    </source>
</evidence>
<reference evidence="5 6" key="1">
    <citation type="submission" date="2016-05" db="EMBL/GenBank/DDBJ databases">
        <title>Microbial solvent formation.</title>
        <authorList>
            <person name="Poehlein A."/>
            <person name="Montoya Solano J.D."/>
            <person name="Flitsch S."/>
            <person name="Krabben P."/>
            <person name="Duerre P."/>
            <person name="Daniel R."/>
        </authorList>
    </citation>
    <scope>NUCLEOTIDE SEQUENCE [LARGE SCALE GENOMIC DNA]</scope>
    <source>
        <strain evidence="5 6">DSM 53</strain>
    </source>
</reference>
<dbReference type="PIRSF" id="PIRSF019455">
    <property type="entry name" value="CopR_AtkY"/>
    <property type="match status" value="1"/>
</dbReference>
<evidence type="ECO:0000313" key="5">
    <source>
        <dbReference type="EMBL" id="OOM59380.1"/>
    </source>
</evidence>
<name>A0A1S8S1P9_CLOBE</name>
<dbReference type="RefSeq" id="WP_077839896.1">
    <property type="nucleotide sequence ID" value="NZ_JABTAE010000001.1"/>
</dbReference>
<keyword evidence="2" id="KW-0805">Transcription regulation</keyword>